<keyword evidence="3" id="KW-0611">Plant defense</keyword>
<dbReference type="OrthoDB" id="1658288at2759"/>
<keyword evidence="5 7" id="KW-0443">Lipid metabolism</keyword>
<proteinExistence type="inferred from homology"/>
<comment type="similarity">
    <text evidence="1 7">Belongs to the patatin family.</text>
</comment>
<keyword evidence="10" id="KW-1185">Reference proteome</keyword>
<comment type="caution">
    <text evidence="6">Lacks conserved residue(s) required for the propagation of feature annotation.</text>
</comment>
<organism evidence="9 10">
    <name type="scientific">Cinnamomum micranthum f. kanehirae</name>
    <dbReference type="NCBI Taxonomy" id="337451"/>
    <lineage>
        <taxon>Eukaryota</taxon>
        <taxon>Viridiplantae</taxon>
        <taxon>Streptophyta</taxon>
        <taxon>Embryophyta</taxon>
        <taxon>Tracheophyta</taxon>
        <taxon>Spermatophyta</taxon>
        <taxon>Magnoliopsida</taxon>
        <taxon>Magnoliidae</taxon>
        <taxon>Laurales</taxon>
        <taxon>Lauraceae</taxon>
        <taxon>Cinnamomum</taxon>
    </lineage>
</organism>
<feature type="short sequence motif" description="GXGXXG" evidence="6">
    <location>
        <begin position="14"/>
        <end position="19"/>
    </location>
</feature>
<sequence length="387" mass="42614">MDGRNLITILTLDGGGVRGIIPATILSFLESQLQDLDGEDARIADYFDVIAGTNTGGLVAAMLSTADENGRPLYAAKEIVSFFIKNCPKIFPQSRGPFSSMVKVVKHLIGPKYNGKKLRKLMAKTFGLARISDTLTDVVIPTFDIKLLQPAIFSTSEGRIDMSKDALLSDICIGTSATPTYLPPHYFETQDSLGNLRSFNLVDGGVAANNPLQFQALLAIGHVTLEVSKRNPDFYPVKPMDYGKFLIISLGSGAMKKYKKYHADKAAKWGILGWLGHNNGGIPMFDSFTHASARLVDFHISVLLRALGSKSNYLRIQEDKLTRKAASLDNATTNNLENLTRISEGLLQKPFKLGGTNKQALVRFAKLLSQERRLRQEKNHIQIESNK</sequence>
<dbReference type="GO" id="GO:0004620">
    <property type="term" value="F:phospholipase activity"/>
    <property type="evidence" value="ECO:0007669"/>
    <property type="project" value="TreeGrafter"/>
</dbReference>
<dbReference type="PANTHER" id="PTHR32176:SF92">
    <property type="entry name" value="XYLOSE ISOMERASE"/>
    <property type="match status" value="1"/>
</dbReference>
<comment type="domain">
    <text evidence="7">The nitrogen atoms of the two glycine residues in the GGXR motif define the oxyanion hole, and stabilize the oxyanion that forms during the nucleophilic attack by the catalytic serine during substrate cleavage.</text>
</comment>
<evidence type="ECO:0000256" key="5">
    <source>
        <dbReference type="ARBA" id="ARBA00023098"/>
    </source>
</evidence>
<evidence type="ECO:0000313" key="10">
    <source>
        <dbReference type="Proteomes" id="UP000283530"/>
    </source>
</evidence>
<dbReference type="SUPFAM" id="SSF52151">
    <property type="entry name" value="FabD/lysophospholipase-like"/>
    <property type="match status" value="1"/>
</dbReference>
<dbReference type="CDD" id="cd07214">
    <property type="entry name" value="Pat17_isozyme_like"/>
    <property type="match status" value="1"/>
</dbReference>
<feature type="domain" description="PNPLA" evidence="8">
    <location>
        <begin position="10"/>
        <end position="216"/>
    </location>
</feature>
<dbReference type="GO" id="GO:0047372">
    <property type="term" value="F:monoacylglycerol lipase activity"/>
    <property type="evidence" value="ECO:0007669"/>
    <property type="project" value="TreeGrafter"/>
</dbReference>
<dbReference type="Pfam" id="PF01734">
    <property type="entry name" value="Patatin"/>
    <property type="match status" value="1"/>
</dbReference>
<comment type="caution">
    <text evidence="9">The sequence shown here is derived from an EMBL/GenBank/DDBJ whole genome shotgun (WGS) entry which is preliminary data.</text>
</comment>
<evidence type="ECO:0000256" key="1">
    <source>
        <dbReference type="ARBA" id="ARBA00010240"/>
    </source>
</evidence>
<evidence type="ECO:0000256" key="2">
    <source>
        <dbReference type="ARBA" id="ARBA00022801"/>
    </source>
</evidence>
<dbReference type="AlphaFoldDB" id="A0A3S3MYR4"/>
<dbReference type="GO" id="GO:0016042">
    <property type="term" value="P:lipid catabolic process"/>
    <property type="evidence" value="ECO:0007669"/>
    <property type="project" value="UniProtKB-KW"/>
</dbReference>
<evidence type="ECO:0000256" key="3">
    <source>
        <dbReference type="ARBA" id="ARBA00022821"/>
    </source>
</evidence>
<evidence type="ECO:0000256" key="6">
    <source>
        <dbReference type="PROSITE-ProRule" id="PRU01161"/>
    </source>
</evidence>
<accession>A0A3S3MYR4</accession>
<evidence type="ECO:0000256" key="7">
    <source>
        <dbReference type="RuleBase" id="RU361262"/>
    </source>
</evidence>
<evidence type="ECO:0000256" key="4">
    <source>
        <dbReference type="ARBA" id="ARBA00022963"/>
    </source>
</evidence>
<dbReference type="PROSITE" id="PS51635">
    <property type="entry name" value="PNPLA"/>
    <property type="match status" value="1"/>
</dbReference>
<dbReference type="Gene3D" id="3.40.1090.10">
    <property type="entry name" value="Cytosolic phospholipase A2 catalytic domain"/>
    <property type="match status" value="1"/>
</dbReference>
<name>A0A3S3MYR4_9MAGN</name>
<dbReference type="FunFam" id="3.40.1090.10:FF:000005">
    <property type="entry name" value="Patatin"/>
    <property type="match status" value="1"/>
</dbReference>
<dbReference type="InterPro" id="IPR016035">
    <property type="entry name" value="Acyl_Trfase/lysoPLipase"/>
</dbReference>
<dbReference type="EMBL" id="QPKB01000009">
    <property type="protein sequence ID" value="RWR92534.1"/>
    <property type="molecule type" value="Genomic_DNA"/>
</dbReference>
<keyword evidence="2 7" id="KW-0378">Hydrolase</keyword>
<dbReference type="PANTHER" id="PTHR32176">
    <property type="entry name" value="XYLOSE ISOMERASE"/>
    <property type="match status" value="1"/>
</dbReference>
<feature type="short sequence motif" description="DGA/G" evidence="6">
    <location>
        <begin position="203"/>
        <end position="205"/>
    </location>
</feature>
<protein>
    <recommendedName>
        <fullName evidence="7">Patatin</fullName>
        <ecNumber evidence="7">3.1.1.-</ecNumber>
    </recommendedName>
</protein>
<dbReference type="GO" id="GO:0006952">
    <property type="term" value="P:defense response"/>
    <property type="evidence" value="ECO:0007669"/>
    <property type="project" value="UniProtKB-KW"/>
</dbReference>
<gene>
    <name evidence="9" type="ORF">CKAN_02174800</name>
</gene>
<evidence type="ECO:0000313" key="9">
    <source>
        <dbReference type="EMBL" id="RWR92534.1"/>
    </source>
</evidence>
<dbReference type="EC" id="3.1.1.-" evidence="7"/>
<comment type="function">
    <text evidence="7">Lipolytic acyl hydrolase (LAH).</text>
</comment>
<keyword evidence="4 7" id="KW-0442">Lipid degradation</keyword>
<evidence type="ECO:0000259" key="8">
    <source>
        <dbReference type="PROSITE" id="PS51635"/>
    </source>
</evidence>
<dbReference type="STRING" id="337451.A0A3S3MYR4"/>
<reference evidence="9 10" key="1">
    <citation type="journal article" date="2019" name="Nat. Plants">
        <title>Stout camphor tree genome fills gaps in understanding of flowering plant genome evolution.</title>
        <authorList>
            <person name="Chaw S.M."/>
            <person name="Liu Y.C."/>
            <person name="Wu Y.W."/>
            <person name="Wang H.Y."/>
            <person name="Lin C.I."/>
            <person name="Wu C.S."/>
            <person name="Ke H.M."/>
            <person name="Chang L.Y."/>
            <person name="Hsu C.Y."/>
            <person name="Yang H.T."/>
            <person name="Sudianto E."/>
            <person name="Hsu M.H."/>
            <person name="Wu K.P."/>
            <person name="Wang L.N."/>
            <person name="Leebens-Mack J.H."/>
            <person name="Tsai I.J."/>
        </authorList>
    </citation>
    <scope>NUCLEOTIDE SEQUENCE [LARGE SCALE GENOMIC DNA]</scope>
    <source>
        <strain evidence="10">cv. Chaw 1501</strain>
        <tissue evidence="9">Young leaves</tissue>
    </source>
</reference>
<dbReference type="Proteomes" id="UP000283530">
    <property type="component" value="Unassembled WGS sequence"/>
</dbReference>
<dbReference type="InterPro" id="IPR002641">
    <property type="entry name" value="PNPLA_dom"/>
</dbReference>